<dbReference type="PANTHER" id="PTHR11476:SF7">
    <property type="entry name" value="HISTIDINE--TRNA LIGASE"/>
    <property type="match status" value="1"/>
</dbReference>
<dbReference type="InterPro" id="IPR033656">
    <property type="entry name" value="HisRS_anticodon"/>
</dbReference>
<dbReference type="SUPFAM" id="SSF52402">
    <property type="entry name" value="Adenine nucleotide alpha hydrolases-like"/>
    <property type="match status" value="1"/>
</dbReference>
<evidence type="ECO:0000256" key="10">
    <source>
        <dbReference type="ARBA" id="ARBA00030619"/>
    </source>
</evidence>
<dbReference type="PRINTS" id="PR01438">
    <property type="entry name" value="UNVRSLSTRESS"/>
</dbReference>
<dbReference type="Gene3D" id="3.40.50.800">
    <property type="entry name" value="Anticodon-binding domain"/>
    <property type="match status" value="1"/>
</dbReference>
<dbReference type="CDD" id="cd00939">
    <property type="entry name" value="MetRS_RNA"/>
    <property type="match status" value="1"/>
</dbReference>
<dbReference type="FunFam" id="3.40.50.800:FF:000015">
    <property type="entry name" value="Histidyl-tRNA synthetase, mitochondrial"/>
    <property type="match status" value="1"/>
</dbReference>
<dbReference type="InterPro" id="IPR036621">
    <property type="entry name" value="Anticodon-bd_dom_sf"/>
</dbReference>
<feature type="region of interest" description="Disordered" evidence="15">
    <location>
        <begin position="764"/>
        <end position="793"/>
    </location>
</feature>
<evidence type="ECO:0000256" key="4">
    <source>
        <dbReference type="ARBA" id="ARBA00022490"/>
    </source>
</evidence>
<evidence type="ECO:0000256" key="7">
    <source>
        <dbReference type="ARBA" id="ARBA00022840"/>
    </source>
</evidence>
<evidence type="ECO:0000256" key="5">
    <source>
        <dbReference type="ARBA" id="ARBA00022598"/>
    </source>
</evidence>
<feature type="domain" description="Aminoacyl-transfer RNA synthetases class-II family profile" evidence="16">
    <location>
        <begin position="80"/>
        <end position="495"/>
    </location>
</feature>
<dbReference type="GO" id="GO:0005524">
    <property type="term" value="F:ATP binding"/>
    <property type="evidence" value="ECO:0007669"/>
    <property type="project" value="UniProtKB-KW"/>
</dbReference>
<dbReference type="GO" id="GO:0003723">
    <property type="term" value="F:RNA binding"/>
    <property type="evidence" value="ECO:0007669"/>
    <property type="project" value="TreeGrafter"/>
</dbReference>
<dbReference type="Pfam" id="PF00582">
    <property type="entry name" value="Usp"/>
    <property type="match status" value="1"/>
</dbReference>
<organism evidence="18 19">
    <name type="scientific">Parasitella parasitica</name>
    <dbReference type="NCBI Taxonomy" id="35722"/>
    <lineage>
        <taxon>Eukaryota</taxon>
        <taxon>Fungi</taxon>
        <taxon>Fungi incertae sedis</taxon>
        <taxon>Mucoromycota</taxon>
        <taxon>Mucoromycotina</taxon>
        <taxon>Mucoromycetes</taxon>
        <taxon>Mucorales</taxon>
        <taxon>Mucorineae</taxon>
        <taxon>Mucoraceae</taxon>
        <taxon>Parasitella</taxon>
    </lineage>
</organism>
<evidence type="ECO:0000256" key="13">
    <source>
        <dbReference type="ARBA" id="ARBA00067413"/>
    </source>
</evidence>
<dbReference type="Gene3D" id="3.40.50.620">
    <property type="entry name" value="HUPs"/>
    <property type="match status" value="1"/>
</dbReference>
<dbReference type="GO" id="GO:0005739">
    <property type="term" value="C:mitochondrion"/>
    <property type="evidence" value="ECO:0007669"/>
    <property type="project" value="TreeGrafter"/>
</dbReference>
<dbReference type="EC" id="6.1.1.21" evidence="3"/>
<keyword evidence="4" id="KW-0963">Cytoplasm</keyword>
<comment type="catalytic activity">
    <reaction evidence="11">
        <text>tRNA(His) + L-histidine + ATP = L-histidyl-tRNA(His) + AMP + diphosphate + H(+)</text>
        <dbReference type="Rhea" id="RHEA:17313"/>
        <dbReference type="Rhea" id="RHEA-COMP:9665"/>
        <dbReference type="Rhea" id="RHEA-COMP:9689"/>
        <dbReference type="ChEBI" id="CHEBI:15378"/>
        <dbReference type="ChEBI" id="CHEBI:30616"/>
        <dbReference type="ChEBI" id="CHEBI:33019"/>
        <dbReference type="ChEBI" id="CHEBI:57595"/>
        <dbReference type="ChEBI" id="CHEBI:78442"/>
        <dbReference type="ChEBI" id="CHEBI:78527"/>
        <dbReference type="ChEBI" id="CHEBI:456215"/>
        <dbReference type="EC" id="6.1.1.21"/>
    </reaction>
</comment>
<dbReference type="InterPro" id="IPR014729">
    <property type="entry name" value="Rossmann-like_a/b/a_fold"/>
</dbReference>
<dbReference type="CDD" id="cd23659">
    <property type="entry name" value="USP_At3g01520-like"/>
    <property type="match status" value="1"/>
</dbReference>
<keyword evidence="19" id="KW-1185">Reference proteome</keyword>
<evidence type="ECO:0000256" key="3">
    <source>
        <dbReference type="ARBA" id="ARBA00012815"/>
    </source>
</evidence>
<dbReference type="PROSITE" id="PS50862">
    <property type="entry name" value="AA_TRNA_LIGASE_II"/>
    <property type="match status" value="1"/>
</dbReference>
<dbReference type="Pfam" id="PF13393">
    <property type="entry name" value="tRNA-synt_His"/>
    <property type="match status" value="1"/>
</dbReference>
<dbReference type="InterPro" id="IPR006195">
    <property type="entry name" value="aa-tRNA-synth_II"/>
</dbReference>
<name>A0A0B7MPS0_9FUNG</name>
<dbReference type="SUPFAM" id="SSF47060">
    <property type="entry name" value="S15/NS1 RNA-binding domain"/>
    <property type="match status" value="1"/>
</dbReference>
<dbReference type="GO" id="GO:0032543">
    <property type="term" value="P:mitochondrial translation"/>
    <property type="evidence" value="ECO:0007669"/>
    <property type="project" value="TreeGrafter"/>
</dbReference>
<dbReference type="Proteomes" id="UP000054107">
    <property type="component" value="Unassembled WGS sequence"/>
</dbReference>
<keyword evidence="9" id="KW-0030">Aminoacyl-tRNA synthetase</keyword>
<dbReference type="Pfam" id="PF03129">
    <property type="entry name" value="HGTP_anticodon"/>
    <property type="match status" value="1"/>
</dbReference>
<protein>
    <recommendedName>
        <fullName evidence="13">Histidine--tRNA ligase, mitochondrial</fullName>
        <ecNumber evidence="3">6.1.1.21</ecNumber>
    </recommendedName>
    <alternativeName>
        <fullName evidence="10">Histidyl-tRNA synthetase</fullName>
    </alternativeName>
</protein>
<dbReference type="GO" id="GO:0005829">
    <property type="term" value="C:cytosol"/>
    <property type="evidence" value="ECO:0007669"/>
    <property type="project" value="TreeGrafter"/>
</dbReference>
<evidence type="ECO:0000313" key="19">
    <source>
        <dbReference type="Proteomes" id="UP000054107"/>
    </source>
</evidence>
<proteinExistence type="inferred from homology"/>
<comment type="function">
    <text evidence="12">Catalyzes the aminoacylation of histidyl-tRNA in both the cytoplasm and the mitochondrion.</text>
</comment>
<evidence type="ECO:0000256" key="11">
    <source>
        <dbReference type="ARBA" id="ARBA00047639"/>
    </source>
</evidence>
<dbReference type="SUPFAM" id="SSF55681">
    <property type="entry name" value="Class II aaRS and biotin synthetases"/>
    <property type="match status" value="1"/>
</dbReference>
<dbReference type="Pfam" id="PF00458">
    <property type="entry name" value="WHEP-TRS"/>
    <property type="match status" value="1"/>
</dbReference>
<dbReference type="InterPro" id="IPR006016">
    <property type="entry name" value="UspA"/>
</dbReference>
<reference evidence="18 19" key="1">
    <citation type="submission" date="2014-09" db="EMBL/GenBank/DDBJ databases">
        <authorList>
            <person name="Ellenberger Sabrina"/>
        </authorList>
    </citation>
    <scope>NUCLEOTIDE SEQUENCE [LARGE SCALE GENOMIC DNA]</scope>
    <source>
        <strain evidence="18 19">CBS 412.66</strain>
    </source>
</reference>
<dbReference type="InterPro" id="IPR045864">
    <property type="entry name" value="aa-tRNA-synth_II/BPL/LPL"/>
</dbReference>
<keyword evidence="5" id="KW-0436">Ligase</keyword>
<evidence type="ECO:0000256" key="8">
    <source>
        <dbReference type="ARBA" id="ARBA00022917"/>
    </source>
</evidence>
<keyword evidence="8" id="KW-0648">Protein biosynthesis</keyword>
<evidence type="ECO:0000256" key="2">
    <source>
        <dbReference type="ARBA" id="ARBA00008226"/>
    </source>
</evidence>
<evidence type="ECO:0000256" key="14">
    <source>
        <dbReference type="SAM" id="Coils"/>
    </source>
</evidence>
<keyword evidence="6" id="KW-0547">Nucleotide-binding</keyword>
<dbReference type="HAMAP" id="MF_00127">
    <property type="entry name" value="His_tRNA_synth"/>
    <property type="match status" value="1"/>
</dbReference>
<dbReference type="PANTHER" id="PTHR11476">
    <property type="entry name" value="HISTIDYL-TRNA SYNTHETASE"/>
    <property type="match status" value="1"/>
</dbReference>
<dbReference type="Gene3D" id="3.30.930.10">
    <property type="entry name" value="Bira Bifunctional Protein, Domain 2"/>
    <property type="match status" value="1"/>
</dbReference>
<dbReference type="InterPro" id="IPR009068">
    <property type="entry name" value="uS15_NS1_RNA-bd_sf"/>
</dbReference>
<evidence type="ECO:0000256" key="6">
    <source>
        <dbReference type="ARBA" id="ARBA00022741"/>
    </source>
</evidence>
<dbReference type="PROSITE" id="PS51185">
    <property type="entry name" value="WHEP_TRS_2"/>
    <property type="match status" value="1"/>
</dbReference>
<comment type="subcellular location">
    <subcellularLocation>
        <location evidence="1">Cytoplasm</location>
    </subcellularLocation>
</comment>
<evidence type="ECO:0000313" key="18">
    <source>
        <dbReference type="EMBL" id="CEP07052.1"/>
    </source>
</evidence>
<sequence length="1036" mass="115077">MATQQQAEGLKEQLAQSIEAQGRKVRQLKTDKADKTEIDQEVRNLLSLKKELALLEGADPARKSSKAEKASFTLKTAKARGTKDYNDKDMAIREKVFSTITKVFKKHGAVTIDTPVFELKEILAGKYGEDSKLIYDLADQGGEECSLRYDLTVPFARFLAMNGKEYQNIKRYHIAKVYRRDQPAMTKGRMREFYQCDFDIAGSYDSMIPDSEILRILVEALTNLDVGKFTIKLNHRKILDGIFQVCGVPEDNIRPISSAVDKLDKLPWADVKKEMVEEKGLAVNSADKIGEYVKHKGGRDLLEKLKQDEVLMANTSAAEGIKDMETLFDYLEVFEVLDKMSFDLSLARGLDYYTGIIYEAVTEKSAPPKLGEGVAPKKNENGELDESTVGVGSIAAGGRYDNLVGMFSGKNKKGQPNLQIPCVGVSIGVERVFSILMSKQKTEEIKSNETEVFVISVGDGLLKERMAIAKTLWDAGVKASYMFKNKPRLDKQFDICEKEMIPLAIIIGKDELEKGEVRIKDMRSKNEAQGGGVIIKHEAMIEEVKSRLEQIMKPPSLSRPLKQFYFNLMPFESRRFSLFSSFSCHLHPSGNFTQIKMIDSIPTVALNGQTASHYPHTTEDPLVNNPELLEEMKAINDVDPKDKQVPAAIIIDKEEPNKIDMDNQDESNQVEECQNLQHGSANEADTDSVDEEKPQVIIDDTLCKTAPKSLTINHAPATTATTTTTAKGALDISPIVSPISVQKEAEEESDTDDELLRITEANRFIPANPEPAQSTQQQNRSHSKSLRSQSMSTRRQLLVFADKPTVTKKTDRIIVSNHYGAGPQGTLDSDFKPSRKSRSYLVACDFSDESFHAMEWTMGTMMRDGDKLYIVTAVNREDNPDAVREAGLSLSKELKKASDIVTEEAKKTLGQMLLFDVELITYAICGRVKDILFNLIDELQLTMVVCGSRGRGTVKGLLMGSISTYLVHKSPVPVTVIRPQKKKKAAHKRPIHAVPLSQSVQSGQLAVDEVSKVASSTASSDKKTTALTATTATDKK</sequence>
<dbReference type="InterPro" id="IPR000738">
    <property type="entry name" value="WHEP-TRS_dom"/>
</dbReference>
<dbReference type="NCBIfam" id="TIGR00442">
    <property type="entry name" value="hisS"/>
    <property type="match status" value="1"/>
</dbReference>
<evidence type="ECO:0000256" key="1">
    <source>
        <dbReference type="ARBA" id="ARBA00004496"/>
    </source>
</evidence>
<dbReference type="EMBL" id="LN718954">
    <property type="protein sequence ID" value="CEP07052.1"/>
    <property type="molecule type" value="Genomic_DNA"/>
</dbReference>
<dbReference type="CDD" id="cd00859">
    <property type="entry name" value="HisRS_anticodon"/>
    <property type="match status" value="1"/>
</dbReference>
<gene>
    <name evidence="18" type="primary">PARPA_00321.1 scaffold 610</name>
</gene>
<dbReference type="FunFam" id="3.30.930.10:FF:000021">
    <property type="entry name" value="Probable histidine--tRNA ligase, mitochondrial"/>
    <property type="match status" value="1"/>
</dbReference>
<comment type="similarity">
    <text evidence="2">Belongs to the class-II aminoacyl-tRNA synthetase family.</text>
</comment>
<keyword evidence="7" id="KW-0067">ATP-binding</keyword>
<feature type="domain" description="WHEP-TRS" evidence="17">
    <location>
        <begin position="10"/>
        <end position="66"/>
    </location>
</feature>
<dbReference type="OrthoDB" id="1906957at2759"/>
<feature type="compositionally biased region" description="Polar residues" evidence="15">
    <location>
        <begin position="771"/>
        <end position="793"/>
    </location>
</feature>
<dbReference type="InterPro" id="IPR041715">
    <property type="entry name" value="HisRS-like_core"/>
</dbReference>
<dbReference type="SMART" id="SM00991">
    <property type="entry name" value="WHEP-TRS"/>
    <property type="match status" value="1"/>
</dbReference>
<dbReference type="AlphaFoldDB" id="A0A0B7MPS0"/>
<dbReference type="PROSITE" id="PS00762">
    <property type="entry name" value="WHEP_TRS_1"/>
    <property type="match status" value="1"/>
</dbReference>
<accession>A0A0B7MPS0</accession>
<dbReference type="SUPFAM" id="SSF52954">
    <property type="entry name" value="Class II aaRS ABD-related"/>
    <property type="match status" value="1"/>
</dbReference>
<dbReference type="GO" id="GO:0006427">
    <property type="term" value="P:histidyl-tRNA aminoacylation"/>
    <property type="evidence" value="ECO:0007669"/>
    <property type="project" value="InterPro"/>
</dbReference>
<dbReference type="STRING" id="35722.A0A0B7MPS0"/>
<evidence type="ECO:0000259" key="16">
    <source>
        <dbReference type="PROSITE" id="PS50862"/>
    </source>
</evidence>
<evidence type="ECO:0000256" key="12">
    <source>
        <dbReference type="ARBA" id="ARBA00058343"/>
    </source>
</evidence>
<evidence type="ECO:0000256" key="15">
    <source>
        <dbReference type="SAM" id="MobiDB-lite"/>
    </source>
</evidence>
<feature type="region of interest" description="Disordered" evidence="15">
    <location>
        <begin position="1013"/>
        <end position="1036"/>
    </location>
</feature>
<keyword evidence="14" id="KW-0175">Coiled coil</keyword>
<evidence type="ECO:0000256" key="9">
    <source>
        <dbReference type="ARBA" id="ARBA00023146"/>
    </source>
</evidence>
<dbReference type="Gene3D" id="1.10.287.10">
    <property type="entry name" value="S15/NS1, RNA-binding"/>
    <property type="match status" value="1"/>
</dbReference>
<dbReference type="InterPro" id="IPR006015">
    <property type="entry name" value="Universal_stress_UspA"/>
</dbReference>
<dbReference type="InterPro" id="IPR015807">
    <property type="entry name" value="His-tRNA-ligase"/>
</dbReference>
<feature type="coiled-coil region" evidence="14">
    <location>
        <begin position="11"/>
        <end position="58"/>
    </location>
</feature>
<dbReference type="CDD" id="cd00773">
    <property type="entry name" value="HisRS-like_core"/>
    <property type="match status" value="1"/>
</dbReference>
<evidence type="ECO:0000259" key="17">
    <source>
        <dbReference type="PROSITE" id="PS51185"/>
    </source>
</evidence>
<dbReference type="GO" id="GO:0004821">
    <property type="term" value="F:histidine-tRNA ligase activity"/>
    <property type="evidence" value="ECO:0007669"/>
    <property type="project" value="UniProtKB-EC"/>
</dbReference>
<dbReference type="InterPro" id="IPR004154">
    <property type="entry name" value="Anticodon-bd"/>
</dbReference>